<name>A0A0A1MSX6_9BACI</name>
<dbReference type="InterPro" id="IPR013321">
    <property type="entry name" value="Arc_rbn_hlx_hlx"/>
</dbReference>
<dbReference type="EMBL" id="CDGG01000001">
    <property type="protein sequence ID" value="CEI82677.1"/>
    <property type="molecule type" value="Genomic_DNA"/>
</dbReference>
<protein>
    <submittedName>
        <fullName evidence="1">Uncharacterized protein</fullName>
    </submittedName>
</protein>
<evidence type="ECO:0000313" key="2">
    <source>
        <dbReference type="Proteomes" id="UP000040453"/>
    </source>
</evidence>
<dbReference type="RefSeq" id="WP_042532661.1">
    <property type="nucleotide sequence ID" value="NZ_CDGG01000001.1"/>
</dbReference>
<dbReference type="Gene3D" id="1.10.1220.10">
    <property type="entry name" value="Met repressor-like"/>
    <property type="match status" value="1"/>
</dbReference>
<dbReference type="STRING" id="545501.BN997_02562"/>
<sequence length="142" mass="16299">MNTSLQVRISKDLKERFQQVAKENNKDTSTLIRDWISSYVAKHQKPDEEVAAELYMAGYELQQVLGGREYVSKEFANQLQEYSLTDQKQFSQLVLSTYLDLELTVPSIVSKTYQGFAYSQMFLLGLVGDKPAGFNEKQNRTI</sequence>
<dbReference type="GO" id="GO:0006355">
    <property type="term" value="P:regulation of DNA-templated transcription"/>
    <property type="evidence" value="ECO:0007669"/>
    <property type="project" value="InterPro"/>
</dbReference>
<evidence type="ECO:0000313" key="1">
    <source>
        <dbReference type="EMBL" id="CEI82677.1"/>
    </source>
</evidence>
<dbReference type="Proteomes" id="UP000040453">
    <property type="component" value="Unassembled WGS sequence"/>
</dbReference>
<gene>
    <name evidence="1" type="ORF">BN997_02562</name>
</gene>
<dbReference type="AlphaFoldDB" id="A0A0A1MSX6"/>
<proteinExistence type="predicted"/>
<dbReference type="OrthoDB" id="2617303at2"/>
<reference evidence="1 2" key="1">
    <citation type="submission" date="2014-11" db="EMBL/GenBank/DDBJ databases">
        <authorList>
            <person name="Urmite Genomes Urmite Genomes"/>
        </authorList>
    </citation>
    <scope>NUCLEOTIDE SEQUENCE [LARGE SCALE GENOMIC DNA]</scope>
    <source>
        <strain evidence="1 2">Oc5</strain>
    </source>
</reference>
<keyword evidence="2" id="KW-1185">Reference proteome</keyword>
<accession>A0A0A1MSX6</accession>
<organism evidence="1 2">
    <name type="scientific">Oceanobacillus oncorhynchi</name>
    <dbReference type="NCBI Taxonomy" id="545501"/>
    <lineage>
        <taxon>Bacteria</taxon>
        <taxon>Bacillati</taxon>
        <taxon>Bacillota</taxon>
        <taxon>Bacilli</taxon>
        <taxon>Bacillales</taxon>
        <taxon>Bacillaceae</taxon>
        <taxon>Oceanobacillus</taxon>
    </lineage>
</organism>